<evidence type="ECO:0000313" key="1">
    <source>
        <dbReference type="EMBL" id="KAH3796808.1"/>
    </source>
</evidence>
<gene>
    <name evidence="1" type="ORF">DPMN_150380</name>
</gene>
<keyword evidence="2" id="KW-1185">Reference proteome</keyword>
<evidence type="ECO:0000313" key="2">
    <source>
        <dbReference type="Proteomes" id="UP000828390"/>
    </source>
</evidence>
<reference evidence="1" key="2">
    <citation type="submission" date="2020-11" db="EMBL/GenBank/DDBJ databases">
        <authorList>
            <person name="McCartney M.A."/>
            <person name="Auch B."/>
            <person name="Kono T."/>
            <person name="Mallez S."/>
            <person name="Becker A."/>
            <person name="Gohl D.M."/>
            <person name="Silverstein K.A.T."/>
            <person name="Koren S."/>
            <person name="Bechman K.B."/>
            <person name="Herman A."/>
            <person name="Abrahante J.E."/>
            <person name="Garbe J."/>
        </authorList>
    </citation>
    <scope>NUCLEOTIDE SEQUENCE</scope>
    <source>
        <strain evidence="1">Duluth1</strain>
        <tissue evidence="1">Whole animal</tissue>
    </source>
</reference>
<reference evidence="1" key="1">
    <citation type="journal article" date="2019" name="bioRxiv">
        <title>The Genome of the Zebra Mussel, Dreissena polymorpha: A Resource for Invasive Species Research.</title>
        <authorList>
            <person name="McCartney M.A."/>
            <person name="Auch B."/>
            <person name="Kono T."/>
            <person name="Mallez S."/>
            <person name="Zhang Y."/>
            <person name="Obille A."/>
            <person name="Becker A."/>
            <person name="Abrahante J.E."/>
            <person name="Garbe J."/>
            <person name="Badalamenti J.P."/>
            <person name="Herman A."/>
            <person name="Mangelson H."/>
            <person name="Liachko I."/>
            <person name="Sullivan S."/>
            <person name="Sone E.D."/>
            <person name="Koren S."/>
            <person name="Silverstein K.A.T."/>
            <person name="Beckman K.B."/>
            <person name="Gohl D.M."/>
        </authorList>
    </citation>
    <scope>NUCLEOTIDE SEQUENCE</scope>
    <source>
        <strain evidence="1">Duluth1</strain>
        <tissue evidence="1">Whole animal</tissue>
    </source>
</reference>
<proteinExistence type="predicted"/>
<sequence>MELADFAFVLFQVHVSSIPHNRKDPEAVHDVQYSQICARKENGSVLKTWTNNLITSLCAKHGSLWLVFYSGYFLYKKEQLLIFAQYLDTGSLHGNLYSRTFVPDLFEELF</sequence>
<organism evidence="1 2">
    <name type="scientific">Dreissena polymorpha</name>
    <name type="common">Zebra mussel</name>
    <name type="synonym">Mytilus polymorpha</name>
    <dbReference type="NCBI Taxonomy" id="45954"/>
    <lineage>
        <taxon>Eukaryota</taxon>
        <taxon>Metazoa</taxon>
        <taxon>Spiralia</taxon>
        <taxon>Lophotrochozoa</taxon>
        <taxon>Mollusca</taxon>
        <taxon>Bivalvia</taxon>
        <taxon>Autobranchia</taxon>
        <taxon>Heteroconchia</taxon>
        <taxon>Euheterodonta</taxon>
        <taxon>Imparidentia</taxon>
        <taxon>Neoheterodontei</taxon>
        <taxon>Myida</taxon>
        <taxon>Dreissenoidea</taxon>
        <taxon>Dreissenidae</taxon>
        <taxon>Dreissena</taxon>
    </lineage>
</organism>
<name>A0A9D4FDC1_DREPO</name>
<dbReference type="AlphaFoldDB" id="A0A9D4FDC1"/>
<accession>A0A9D4FDC1</accession>
<dbReference type="EMBL" id="JAIWYP010000007">
    <property type="protein sequence ID" value="KAH3796808.1"/>
    <property type="molecule type" value="Genomic_DNA"/>
</dbReference>
<protein>
    <submittedName>
        <fullName evidence="1">Uncharacterized protein</fullName>
    </submittedName>
</protein>
<dbReference type="Proteomes" id="UP000828390">
    <property type="component" value="Unassembled WGS sequence"/>
</dbReference>
<comment type="caution">
    <text evidence="1">The sequence shown here is derived from an EMBL/GenBank/DDBJ whole genome shotgun (WGS) entry which is preliminary data.</text>
</comment>